<name>A0A0G1Q3J3_9BACT</name>
<dbReference type="EMBL" id="LCKS01000002">
    <property type="protein sequence ID" value="KKU03255.1"/>
    <property type="molecule type" value="Genomic_DNA"/>
</dbReference>
<organism evidence="4 5">
    <name type="scientific">Candidatus Amesbacteria bacterium GW2011_GWC2_45_19</name>
    <dbReference type="NCBI Taxonomy" id="1618366"/>
    <lineage>
        <taxon>Bacteria</taxon>
        <taxon>Candidatus Amesiibacteriota</taxon>
    </lineage>
</organism>
<dbReference type="Proteomes" id="UP000034264">
    <property type="component" value="Unassembled WGS sequence"/>
</dbReference>
<gene>
    <name evidence="4" type="ORF">UX05_C0002G0011</name>
</gene>
<dbReference type="PATRIC" id="fig|1618366.3.peg.184"/>
<dbReference type="InterPro" id="IPR051159">
    <property type="entry name" value="Hexapeptide_acetyltransf"/>
</dbReference>
<reference evidence="4 5" key="1">
    <citation type="journal article" date="2015" name="Nature">
        <title>rRNA introns, odd ribosomes, and small enigmatic genomes across a large radiation of phyla.</title>
        <authorList>
            <person name="Brown C.T."/>
            <person name="Hug L.A."/>
            <person name="Thomas B.C."/>
            <person name="Sharon I."/>
            <person name="Castelle C.J."/>
            <person name="Singh A."/>
            <person name="Wilkins M.J."/>
            <person name="Williams K.H."/>
            <person name="Banfield J.F."/>
        </authorList>
    </citation>
    <scope>NUCLEOTIDE SEQUENCE [LARGE SCALE GENOMIC DNA]</scope>
</reference>
<dbReference type="Gene3D" id="2.160.10.10">
    <property type="entry name" value="Hexapeptide repeat proteins"/>
    <property type="match status" value="1"/>
</dbReference>
<keyword evidence="3" id="KW-0677">Repeat</keyword>
<comment type="caution">
    <text evidence="4">The sequence shown here is derived from an EMBL/GenBank/DDBJ whole genome shotgun (WGS) entry which is preliminary data.</text>
</comment>
<sequence length="203" mass="22557">MRPTHPNMFRDRNGRPLTILQVLHKGIARIFNIFLDLELYLLYLVGLVPSHLFRKFAYQLCGMKLKGTIHMWARFYNPANIEIGEGTIVGDHAFLDGRAKLKIGSHVDIASEVMIYNSEHDLTAEDFMATVAPVEISDYVFIGPRAIILPGVKIGRGAAVAAGAVVTKDVPDFNVVGGVPAKIIGERSNKNLKYRLGRARLFQ</sequence>
<comment type="similarity">
    <text evidence="1">Belongs to the transferase hexapeptide repeat family.</text>
</comment>
<dbReference type="GO" id="GO:0005829">
    <property type="term" value="C:cytosol"/>
    <property type="evidence" value="ECO:0007669"/>
    <property type="project" value="TreeGrafter"/>
</dbReference>
<dbReference type="PROSITE" id="PS00101">
    <property type="entry name" value="HEXAPEP_TRANSFERASES"/>
    <property type="match status" value="1"/>
</dbReference>
<dbReference type="PANTHER" id="PTHR23416">
    <property type="entry name" value="SIALIC ACID SYNTHASE-RELATED"/>
    <property type="match status" value="1"/>
</dbReference>
<accession>A0A0G1Q3J3</accession>
<dbReference type="Pfam" id="PF00132">
    <property type="entry name" value="Hexapep"/>
    <property type="match status" value="1"/>
</dbReference>
<protein>
    <submittedName>
        <fullName evidence="4">Acetyltransferase</fullName>
    </submittedName>
</protein>
<evidence type="ECO:0000313" key="5">
    <source>
        <dbReference type="Proteomes" id="UP000034264"/>
    </source>
</evidence>
<proteinExistence type="inferred from homology"/>
<dbReference type="InterPro" id="IPR018357">
    <property type="entry name" value="Hexapep_transf_CS"/>
</dbReference>
<dbReference type="AlphaFoldDB" id="A0A0G1Q3J3"/>
<dbReference type="GO" id="GO:0008374">
    <property type="term" value="F:O-acyltransferase activity"/>
    <property type="evidence" value="ECO:0007669"/>
    <property type="project" value="TreeGrafter"/>
</dbReference>
<dbReference type="InterPro" id="IPR001451">
    <property type="entry name" value="Hexapep"/>
</dbReference>
<dbReference type="SUPFAM" id="SSF51161">
    <property type="entry name" value="Trimeric LpxA-like enzymes"/>
    <property type="match status" value="1"/>
</dbReference>
<dbReference type="CDD" id="cd04647">
    <property type="entry name" value="LbH_MAT_like"/>
    <property type="match status" value="1"/>
</dbReference>
<evidence type="ECO:0000256" key="2">
    <source>
        <dbReference type="ARBA" id="ARBA00022679"/>
    </source>
</evidence>
<keyword evidence="2 4" id="KW-0808">Transferase</keyword>
<evidence type="ECO:0000256" key="3">
    <source>
        <dbReference type="ARBA" id="ARBA00022737"/>
    </source>
</evidence>
<evidence type="ECO:0000313" key="4">
    <source>
        <dbReference type="EMBL" id="KKU03255.1"/>
    </source>
</evidence>
<evidence type="ECO:0000256" key="1">
    <source>
        <dbReference type="ARBA" id="ARBA00007274"/>
    </source>
</evidence>
<dbReference type="PANTHER" id="PTHR23416:SF23">
    <property type="entry name" value="ACETYLTRANSFERASE C18B11.09C-RELATED"/>
    <property type="match status" value="1"/>
</dbReference>
<dbReference type="InterPro" id="IPR011004">
    <property type="entry name" value="Trimer_LpxA-like_sf"/>
</dbReference>